<evidence type="ECO:0000256" key="5">
    <source>
        <dbReference type="ARBA" id="ARBA00022801"/>
    </source>
</evidence>
<keyword evidence="6" id="KW-0695">RNA-directed DNA polymerase</keyword>
<sequence>MNKTCILRTDASNDGIGAVLMQEHDGKPYPVSYGSKKLTAAERNYSTVEKECLAIVWGVKKFELYQQGVPFVLQTDHHPLNYLNSAKFVNTCVMRWAMYLQNFNMRLEYIKGSQNVGADNMSRVV</sequence>
<accession>A0AAE1DEF8</accession>
<dbReference type="InterPro" id="IPR050951">
    <property type="entry name" value="Retrovirus_Pol_polyprotein"/>
</dbReference>
<reference evidence="8" key="1">
    <citation type="journal article" date="2023" name="G3 (Bethesda)">
        <title>A reference genome for the long-term kleptoplast-retaining sea slug Elysia crispata morphotype clarki.</title>
        <authorList>
            <person name="Eastman K.E."/>
            <person name="Pendleton A.L."/>
            <person name="Shaikh M.A."/>
            <person name="Suttiyut T."/>
            <person name="Ogas R."/>
            <person name="Tomko P."/>
            <person name="Gavelis G."/>
            <person name="Widhalm J.R."/>
            <person name="Wisecaver J.H."/>
        </authorList>
    </citation>
    <scope>NUCLEOTIDE SEQUENCE</scope>
    <source>
        <strain evidence="8">ECLA1</strain>
    </source>
</reference>
<evidence type="ECO:0000256" key="3">
    <source>
        <dbReference type="ARBA" id="ARBA00022722"/>
    </source>
</evidence>
<evidence type="ECO:0000259" key="7">
    <source>
        <dbReference type="Pfam" id="PF17917"/>
    </source>
</evidence>
<keyword evidence="3" id="KW-0540">Nuclease</keyword>
<proteinExistence type="predicted"/>
<dbReference type="GO" id="GO:0003964">
    <property type="term" value="F:RNA-directed DNA polymerase activity"/>
    <property type="evidence" value="ECO:0007669"/>
    <property type="project" value="UniProtKB-KW"/>
</dbReference>
<evidence type="ECO:0000256" key="6">
    <source>
        <dbReference type="ARBA" id="ARBA00022918"/>
    </source>
</evidence>
<dbReference type="PANTHER" id="PTHR37984:SF5">
    <property type="entry name" value="PROTEIN NYNRIN-LIKE"/>
    <property type="match status" value="1"/>
</dbReference>
<evidence type="ECO:0000256" key="1">
    <source>
        <dbReference type="ARBA" id="ARBA00022679"/>
    </source>
</evidence>
<dbReference type="InterPro" id="IPR041373">
    <property type="entry name" value="RT_RNaseH"/>
</dbReference>
<dbReference type="InterPro" id="IPR043502">
    <property type="entry name" value="DNA/RNA_pol_sf"/>
</dbReference>
<dbReference type="Pfam" id="PF17917">
    <property type="entry name" value="RT_RNaseH"/>
    <property type="match status" value="1"/>
</dbReference>
<organism evidence="8 9">
    <name type="scientific">Elysia crispata</name>
    <name type="common">lettuce slug</name>
    <dbReference type="NCBI Taxonomy" id="231223"/>
    <lineage>
        <taxon>Eukaryota</taxon>
        <taxon>Metazoa</taxon>
        <taxon>Spiralia</taxon>
        <taxon>Lophotrochozoa</taxon>
        <taxon>Mollusca</taxon>
        <taxon>Gastropoda</taxon>
        <taxon>Heterobranchia</taxon>
        <taxon>Euthyneura</taxon>
        <taxon>Panpulmonata</taxon>
        <taxon>Sacoglossa</taxon>
        <taxon>Placobranchoidea</taxon>
        <taxon>Plakobranchidae</taxon>
        <taxon>Elysia</taxon>
    </lineage>
</organism>
<keyword evidence="1" id="KW-0808">Transferase</keyword>
<dbReference type="FunFam" id="3.10.20.370:FF:000001">
    <property type="entry name" value="Retrovirus-related Pol polyprotein from transposon 17.6-like protein"/>
    <property type="match status" value="1"/>
</dbReference>
<dbReference type="SUPFAM" id="SSF56672">
    <property type="entry name" value="DNA/RNA polymerases"/>
    <property type="match status" value="1"/>
</dbReference>
<gene>
    <name evidence="8" type="ORF">RRG08_003968</name>
</gene>
<dbReference type="CDD" id="cd09274">
    <property type="entry name" value="RNase_HI_RT_Ty3"/>
    <property type="match status" value="1"/>
</dbReference>
<keyword evidence="9" id="KW-1185">Reference proteome</keyword>
<dbReference type="GO" id="GO:0004519">
    <property type="term" value="F:endonuclease activity"/>
    <property type="evidence" value="ECO:0007669"/>
    <property type="project" value="UniProtKB-KW"/>
</dbReference>
<comment type="caution">
    <text evidence="8">The sequence shown here is derived from an EMBL/GenBank/DDBJ whole genome shotgun (WGS) entry which is preliminary data.</text>
</comment>
<evidence type="ECO:0000313" key="8">
    <source>
        <dbReference type="EMBL" id="KAK3767536.1"/>
    </source>
</evidence>
<evidence type="ECO:0000313" key="9">
    <source>
        <dbReference type="Proteomes" id="UP001283361"/>
    </source>
</evidence>
<keyword evidence="2" id="KW-0548">Nucleotidyltransferase</keyword>
<dbReference type="AlphaFoldDB" id="A0AAE1DEF8"/>
<dbReference type="EMBL" id="JAWDGP010004140">
    <property type="protein sequence ID" value="KAK3767536.1"/>
    <property type="molecule type" value="Genomic_DNA"/>
</dbReference>
<keyword evidence="5" id="KW-0378">Hydrolase</keyword>
<dbReference type="GO" id="GO:0016787">
    <property type="term" value="F:hydrolase activity"/>
    <property type="evidence" value="ECO:0007669"/>
    <property type="project" value="UniProtKB-KW"/>
</dbReference>
<feature type="domain" description="Reverse transcriptase RNase H-like" evidence="7">
    <location>
        <begin position="2"/>
        <end position="103"/>
    </location>
</feature>
<dbReference type="PANTHER" id="PTHR37984">
    <property type="entry name" value="PROTEIN CBG26694"/>
    <property type="match status" value="1"/>
</dbReference>
<keyword evidence="4" id="KW-0255">Endonuclease</keyword>
<dbReference type="Gene3D" id="3.10.20.370">
    <property type="match status" value="1"/>
</dbReference>
<evidence type="ECO:0000256" key="2">
    <source>
        <dbReference type="ARBA" id="ARBA00022695"/>
    </source>
</evidence>
<dbReference type="Proteomes" id="UP001283361">
    <property type="component" value="Unassembled WGS sequence"/>
</dbReference>
<protein>
    <recommendedName>
        <fullName evidence="7">Reverse transcriptase RNase H-like domain-containing protein</fullName>
    </recommendedName>
</protein>
<name>A0AAE1DEF8_9GAST</name>
<evidence type="ECO:0000256" key="4">
    <source>
        <dbReference type="ARBA" id="ARBA00022759"/>
    </source>
</evidence>